<keyword evidence="1" id="KW-0175">Coiled coil</keyword>
<dbReference type="eggNOG" id="ENOG502QXFM">
    <property type="taxonomic scope" value="Eukaryota"/>
</dbReference>
<dbReference type="KEGG" id="pcy:PCYB_032040"/>
<dbReference type="EMBL" id="DF157095">
    <property type="protein sequence ID" value="GAB64791.1"/>
    <property type="molecule type" value="Genomic_DNA"/>
</dbReference>
<protein>
    <submittedName>
        <fullName evidence="2">Uncharacterized protein</fullName>
    </submittedName>
</protein>
<reference evidence="2 3" key="1">
    <citation type="journal article" date="2012" name="Nat. Genet.">
        <title>Plasmodium cynomolgi genome sequences provide insight into Plasmodium vivax and the monkey malaria clade.</title>
        <authorList>
            <person name="Tachibana S."/>
            <person name="Sullivan S.A."/>
            <person name="Kawai S."/>
            <person name="Nakamura S."/>
            <person name="Kim H.R."/>
            <person name="Goto N."/>
            <person name="Arisue N."/>
            <person name="Palacpac N.M.Q."/>
            <person name="Honma H."/>
            <person name="Yagi M."/>
            <person name="Tougan T."/>
            <person name="Katakai Y."/>
            <person name="Kaneko O."/>
            <person name="Mita T."/>
            <person name="Kita K."/>
            <person name="Yasutomi Y."/>
            <person name="Sutton P.L."/>
            <person name="Shakhbatyan R."/>
            <person name="Horii T."/>
            <person name="Yasunaga T."/>
            <person name="Barnwell J.W."/>
            <person name="Escalante A.A."/>
            <person name="Carlton J.M."/>
            <person name="Tanabe K."/>
        </authorList>
    </citation>
    <scope>NUCLEOTIDE SEQUENCE [LARGE SCALE GENOMIC DNA]</scope>
    <source>
        <strain evidence="2 3">B</strain>
    </source>
</reference>
<organism evidence="2 3">
    <name type="scientific">Plasmodium cynomolgi (strain B)</name>
    <dbReference type="NCBI Taxonomy" id="1120755"/>
    <lineage>
        <taxon>Eukaryota</taxon>
        <taxon>Sar</taxon>
        <taxon>Alveolata</taxon>
        <taxon>Apicomplexa</taxon>
        <taxon>Aconoidasida</taxon>
        <taxon>Haemosporida</taxon>
        <taxon>Plasmodiidae</taxon>
        <taxon>Plasmodium</taxon>
        <taxon>Plasmodium (Plasmodium)</taxon>
    </lineage>
</organism>
<feature type="non-terminal residue" evidence="2">
    <location>
        <position position="460"/>
    </location>
</feature>
<dbReference type="OrthoDB" id="376231at2759"/>
<dbReference type="PhylomeDB" id="K6UCG1"/>
<dbReference type="VEuPathDB" id="PlasmoDB:PCYB_032040"/>
<dbReference type="AlphaFoldDB" id="K6UCG1"/>
<dbReference type="GeneID" id="14691316"/>
<gene>
    <name evidence="2" type="ORF">PCYB_032040</name>
</gene>
<dbReference type="Proteomes" id="UP000006319">
    <property type="component" value="Chromosome 3"/>
</dbReference>
<proteinExistence type="predicted"/>
<evidence type="ECO:0000313" key="2">
    <source>
        <dbReference type="EMBL" id="GAB64791.1"/>
    </source>
</evidence>
<name>K6UCG1_PLACD</name>
<evidence type="ECO:0000256" key="1">
    <source>
        <dbReference type="SAM" id="Coils"/>
    </source>
</evidence>
<keyword evidence="3" id="KW-1185">Reference proteome</keyword>
<dbReference type="RefSeq" id="XP_004220922.1">
    <property type="nucleotide sequence ID" value="XM_004220874.1"/>
</dbReference>
<feature type="coiled-coil region" evidence="1">
    <location>
        <begin position="146"/>
        <end position="173"/>
    </location>
</feature>
<sequence length="460" mass="52748">MGIPRNSLKIAQSALKVKPTRRSCNPALVKHTARAAVYKKHKGMFKAAEKEIKREGKYLEEESYRTMEPRHFLQVFLVLVKHTFRDVSLVHRWCVELSGRNILSLLKYTCLYGYLHADVLIPLVKKAKNIFFEMLLDITLHECVEILSFLDSIKELEDKTAELRERIHFYEHQFGGTLMVTQYDVKCLVTLAQLSFDRLHVVPFLSVFLNNVHKFSGEDAARLVRLLLASWAAHTGEVACTEGGKHLREEVCTEGGNHLGEAPPPLYTSTCVRGLLSALLPSCPEIISQLTYTEMLILCGALDNNTLPNKNIIKRVATRTCDDLKKVDLPSKHLPPAYVDYLFLITFTLHKYEGYVNSNMVSFLIKTVMETKEEKLEKQIKEELLKLFLQLWVAYPIRSGRKYLDLLIVLNAFSQDSHVRSYLFSMHVVNRISRYIAFFTEKGNLTVHLCEDPVTKEPIC</sequence>
<accession>K6UCG1</accession>
<evidence type="ECO:0000313" key="3">
    <source>
        <dbReference type="Proteomes" id="UP000006319"/>
    </source>
</evidence>